<gene>
    <name evidence="8" type="primary">sppA</name>
    <name evidence="8" type="ORF">ACK2TP_05505</name>
</gene>
<reference evidence="8 9" key="1">
    <citation type="submission" date="2024-12" db="EMBL/GenBank/DDBJ databases">
        <authorList>
            <person name="Lee Y."/>
        </authorList>
    </citation>
    <scope>NUCLEOTIDE SEQUENCE [LARGE SCALE GENOMIC DNA]</scope>
    <source>
        <strain evidence="8 9">03SUJ4</strain>
    </source>
</reference>
<evidence type="ECO:0000313" key="9">
    <source>
        <dbReference type="Proteomes" id="UP001634747"/>
    </source>
</evidence>
<evidence type="ECO:0000256" key="4">
    <source>
        <dbReference type="ARBA" id="ARBA00022825"/>
    </source>
</evidence>
<comment type="similarity">
    <text evidence="1">Belongs to the peptidase S49 family.</text>
</comment>
<name>A0ABW9KIV7_9BACT</name>
<evidence type="ECO:0000313" key="8">
    <source>
        <dbReference type="EMBL" id="MFN2975213.1"/>
    </source>
</evidence>
<sequence length="350" mass="37535">MYPNQPPVTPPPPLYAYPPPPPEPRRRRSGAFWAMVIGGSLLAAITVLGLLTWIAVKAVDSDSSTTTALTSGKQIGVIEVSGVLLNAEQLETQLRKFGDDDDVKAIILHINSPGGGAAVSQELYNEVLRVRSEKHKKIVASIETVGASGAYYIASACDKIYANDASVVGSIGVIMEWTNYGDLLRWAKLKPVVLHAGDLKDAGDPTRDLTPREQEYFQGLINNMYGQFIHDVAHGRNVPDDRIKPLATGQVWTGQQAKGLGLIDQEGGFRVALVDTARSVGITGEPSIKRPPKKKVGLLTALNGTDTDDLSRTPDASLLRILSAVSASAAGAPLNADTLNQSPGFYFLWK</sequence>
<dbReference type="PANTHER" id="PTHR42987:SF4">
    <property type="entry name" value="PROTEASE SOHB-RELATED"/>
    <property type="match status" value="1"/>
</dbReference>
<keyword evidence="6" id="KW-0472">Membrane</keyword>
<dbReference type="Gene3D" id="3.90.226.10">
    <property type="entry name" value="2-enoyl-CoA Hydratase, Chain A, domain 1"/>
    <property type="match status" value="1"/>
</dbReference>
<dbReference type="InterPro" id="IPR004635">
    <property type="entry name" value="Pept_S49_SppA"/>
</dbReference>
<evidence type="ECO:0000256" key="1">
    <source>
        <dbReference type="ARBA" id="ARBA00008683"/>
    </source>
</evidence>
<evidence type="ECO:0000259" key="7">
    <source>
        <dbReference type="Pfam" id="PF01343"/>
    </source>
</evidence>
<organism evidence="8 9">
    <name type="scientific">Terriglobus aquaticus</name>
    <dbReference type="NCBI Taxonomy" id="940139"/>
    <lineage>
        <taxon>Bacteria</taxon>
        <taxon>Pseudomonadati</taxon>
        <taxon>Acidobacteriota</taxon>
        <taxon>Terriglobia</taxon>
        <taxon>Terriglobales</taxon>
        <taxon>Acidobacteriaceae</taxon>
        <taxon>Terriglobus</taxon>
    </lineage>
</organism>
<dbReference type="Pfam" id="PF01343">
    <property type="entry name" value="Peptidase_S49"/>
    <property type="match status" value="1"/>
</dbReference>
<dbReference type="InterPro" id="IPR047272">
    <property type="entry name" value="S49_SppA_C"/>
</dbReference>
<protein>
    <submittedName>
        <fullName evidence="8">Signal peptide peptidase SppA</fullName>
    </submittedName>
</protein>
<dbReference type="InterPro" id="IPR029045">
    <property type="entry name" value="ClpP/crotonase-like_dom_sf"/>
</dbReference>
<dbReference type="CDD" id="cd07023">
    <property type="entry name" value="S49_Sppa_N_C"/>
    <property type="match status" value="1"/>
</dbReference>
<feature type="transmembrane region" description="Helical" evidence="6">
    <location>
        <begin position="32"/>
        <end position="56"/>
    </location>
</feature>
<feature type="domain" description="Peptidase S49" evidence="7">
    <location>
        <begin position="133"/>
        <end position="276"/>
    </location>
</feature>
<dbReference type="InterPro" id="IPR002142">
    <property type="entry name" value="Peptidase_S49"/>
</dbReference>
<accession>A0ABW9KIV7</accession>
<dbReference type="NCBIfam" id="TIGR00706">
    <property type="entry name" value="SppA_dom"/>
    <property type="match status" value="1"/>
</dbReference>
<dbReference type="Gene3D" id="6.20.330.10">
    <property type="match status" value="1"/>
</dbReference>
<proteinExistence type="inferred from homology"/>
<evidence type="ECO:0000256" key="3">
    <source>
        <dbReference type="ARBA" id="ARBA00022801"/>
    </source>
</evidence>
<evidence type="ECO:0000256" key="2">
    <source>
        <dbReference type="ARBA" id="ARBA00022670"/>
    </source>
</evidence>
<dbReference type="RefSeq" id="WP_344687641.1">
    <property type="nucleotide sequence ID" value="NZ_BAABBH010000001.1"/>
</dbReference>
<keyword evidence="9" id="KW-1185">Reference proteome</keyword>
<keyword evidence="2" id="KW-0645">Protease</keyword>
<keyword evidence="4" id="KW-0720">Serine protease</keyword>
<comment type="caution">
    <text evidence="8">The sequence shown here is derived from an EMBL/GenBank/DDBJ whole genome shotgun (WGS) entry which is preliminary data.</text>
</comment>
<evidence type="ECO:0000256" key="6">
    <source>
        <dbReference type="SAM" id="Phobius"/>
    </source>
</evidence>
<dbReference type="PANTHER" id="PTHR42987">
    <property type="entry name" value="PEPTIDASE S49"/>
    <property type="match status" value="1"/>
</dbReference>
<feature type="region of interest" description="Disordered" evidence="5">
    <location>
        <begin position="1"/>
        <end position="22"/>
    </location>
</feature>
<dbReference type="Proteomes" id="UP001634747">
    <property type="component" value="Unassembled WGS sequence"/>
</dbReference>
<dbReference type="EMBL" id="JBJYXY010000001">
    <property type="protein sequence ID" value="MFN2975213.1"/>
    <property type="molecule type" value="Genomic_DNA"/>
</dbReference>
<dbReference type="SUPFAM" id="SSF52096">
    <property type="entry name" value="ClpP/crotonase"/>
    <property type="match status" value="1"/>
</dbReference>
<keyword evidence="6" id="KW-0812">Transmembrane</keyword>
<keyword evidence="3" id="KW-0378">Hydrolase</keyword>
<evidence type="ECO:0000256" key="5">
    <source>
        <dbReference type="SAM" id="MobiDB-lite"/>
    </source>
</evidence>
<keyword evidence="6" id="KW-1133">Transmembrane helix</keyword>